<comment type="function">
    <text evidence="4">Cytoprotective ribonuclease (RNase) required for resistance to abiotic stresses, acting as a positive regulator of mRNA decapping during stress.</text>
</comment>
<evidence type="ECO:0000259" key="6">
    <source>
        <dbReference type="PROSITE" id="PS50830"/>
    </source>
</evidence>
<dbReference type="RefSeq" id="XP_001421279.1">
    <property type="nucleotide sequence ID" value="XM_001421242.1"/>
</dbReference>
<evidence type="ECO:0000256" key="2">
    <source>
        <dbReference type="ARBA" id="ARBA00022490"/>
    </source>
</evidence>
<dbReference type="GO" id="GO:0031047">
    <property type="term" value="P:regulatory ncRNA-mediated gene silencing"/>
    <property type="evidence" value="ECO:0007669"/>
    <property type="project" value="UniProtKB-UniRule"/>
</dbReference>
<evidence type="ECO:0000313" key="9">
    <source>
        <dbReference type="Proteomes" id="UP000001568"/>
    </source>
</evidence>
<protein>
    <recommendedName>
        <fullName evidence="4">Ribonuclease</fullName>
    </recommendedName>
</protein>
<dbReference type="PIRSF" id="PIRSF017179">
    <property type="entry name" value="RISC-Tudor-SN"/>
    <property type="match status" value="1"/>
</dbReference>
<dbReference type="SMART" id="SM00318">
    <property type="entry name" value="SNc"/>
    <property type="match status" value="4"/>
</dbReference>
<comment type="subcellular location">
    <subcellularLocation>
        <location evidence="1 4">Cytoplasm</location>
    </subcellularLocation>
</comment>
<keyword evidence="3" id="KW-0677">Repeat</keyword>
<reference evidence="7 9" key="1">
    <citation type="journal article" date="2007" name="Proc. Natl. Acad. Sci. U.S.A.">
        <title>The tiny eukaryote Ostreococcus provides genomic insights into the paradox of plankton speciation.</title>
        <authorList>
            <person name="Palenik B."/>
            <person name="Grimwood J."/>
            <person name="Aerts A."/>
            <person name="Rouze P."/>
            <person name="Salamov A."/>
            <person name="Putnam N."/>
            <person name="Dupont C."/>
            <person name="Jorgensen R."/>
            <person name="Derelle E."/>
            <person name="Rombauts S."/>
            <person name="Zhou K."/>
            <person name="Otillar R."/>
            <person name="Merchant S.S."/>
            <person name="Podell S."/>
            <person name="Gaasterland T."/>
            <person name="Napoli C."/>
            <person name="Gendler K."/>
            <person name="Manuell A."/>
            <person name="Tai V."/>
            <person name="Vallon O."/>
            <person name="Piganeau G."/>
            <person name="Jancek S."/>
            <person name="Heijde M."/>
            <person name="Jabbari K."/>
            <person name="Bowler C."/>
            <person name="Lohr M."/>
            <person name="Robbens S."/>
            <person name="Werner G."/>
            <person name="Dubchak I."/>
            <person name="Pazour G.J."/>
            <person name="Ren Q."/>
            <person name="Paulsen I."/>
            <person name="Delwiche C."/>
            <person name="Schmutz J."/>
            <person name="Rokhsar D."/>
            <person name="Van de Peer Y."/>
            <person name="Moreau H."/>
            <person name="Grigoriev I.V."/>
        </authorList>
    </citation>
    <scope>NUCLEOTIDE SEQUENCE [LARGE SCALE GENOMIC DNA]</scope>
    <source>
        <strain evidence="7 9">CCE9901</strain>
    </source>
</reference>
<dbReference type="OMA" id="ARCADHH"/>
<feature type="domain" description="TNase-like" evidence="6">
    <location>
        <begin position="341"/>
        <end position="494"/>
    </location>
</feature>
<feature type="domain" description="TNase-like" evidence="6">
    <location>
        <begin position="524"/>
        <end position="653"/>
    </location>
</feature>
<dbReference type="Gene3D" id="2.30.30.140">
    <property type="match status" value="1"/>
</dbReference>
<dbReference type="GO" id="GO:0003723">
    <property type="term" value="F:RNA binding"/>
    <property type="evidence" value="ECO:0007669"/>
    <property type="project" value="UniProtKB-UniRule"/>
</dbReference>
<dbReference type="GO" id="GO:0005829">
    <property type="term" value="C:cytosol"/>
    <property type="evidence" value="ECO:0007669"/>
    <property type="project" value="UniProtKB-UniRule"/>
</dbReference>
<dbReference type="GO" id="GO:0006402">
    <property type="term" value="P:mRNA catabolic process"/>
    <property type="evidence" value="ECO:0007669"/>
    <property type="project" value="UniProtKB-UniRule"/>
</dbReference>
<dbReference type="HOGENOM" id="CLU_005966_2_0_1"/>
<dbReference type="Pfam" id="PF00567">
    <property type="entry name" value="TUDOR"/>
    <property type="match status" value="1"/>
</dbReference>
<dbReference type="Gramene" id="ABO99572">
    <property type="protein sequence ID" value="ABO99572"/>
    <property type="gene ID" value="OSTLU_43350"/>
</dbReference>
<dbReference type="GO" id="GO:0004518">
    <property type="term" value="F:nuclease activity"/>
    <property type="evidence" value="ECO:0007669"/>
    <property type="project" value="TreeGrafter"/>
</dbReference>
<dbReference type="eggNOG" id="KOG2039">
    <property type="taxonomic scope" value="Eukaryota"/>
</dbReference>
<dbReference type="RefSeq" id="XP_001421245.1">
    <property type="nucleotide sequence ID" value="XM_001421208.1"/>
</dbReference>
<evidence type="ECO:0000256" key="3">
    <source>
        <dbReference type="ARBA" id="ARBA00022737"/>
    </source>
</evidence>
<dbReference type="SUPFAM" id="SSF63748">
    <property type="entry name" value="Tudor/PWWP/MBT"/>
    <property type="match status" value="1"/>
</dbReference>
<dbReference type="GeneID" id="5005512"/>
<dbReference type="InterPro" id="IPR016071">
    <property type="entry name" value="Staphylococal_nuclease_OB-fold"/>
</dbReference>
<evidence type="ECO:0000259" key="5">
    <source>
        <dbReference type="PROSITE" id="PS50304"/>
    </source>
</evidence>
<evidence type="ECO:0000313" key="7">
    <source>
        <dbReference type="EMBL" id="ABO99538.1"/>
    </source>
</evidence>
<dbReference type="GeneID" id="5005586"/>
<dbReference type="STRING" id="436017.A4S7B8"/>
<dbReference type="EMBL" id="CP000594">
    <property type="protein sequence ID" value="ABO99572.1"/>
    <property type="molecule type" value="Genomic_DNA"/>
</dbReference>
<dbReference type="Gene3D" id="2.40.50.90">
    <property type="match status" value="5"/>
</dbReference>
<sequence length="918" mass="99480">MSTGWLRGVVKAVPSGDQVIIAAPCAPGAPPGVEKTLTLAGIVAPRLGRRDGSSADEAFARESRASLRRALAGRRVSFRVEYAVESINREFGVVFTESGENVSVMQVSKGLAKVKAPGGNDRAVANAEELERRELEAREAEAGMWSKDPAVLAAASQRTVVQAMKAEDVLGALRMKPTPAVVDYVLNGGTVKLVLTGDGATRDQNITLSIGGISVPSVGRKGAKNEDGTDQGPEPFALAAKHFTEMALLHRDVRVILEGLDRRNNFIGSILPADVNDTSFVNVGEELCRLGLAQVHEASAAALIGGAATLRAAEKMAKDQQLRLWHGYVPPISSLNAMTTKVFDARVVEVISGDCISVVPTSGPDTSERRINLSSIRAPRISNSRDDKSNHEPWAIEAKEFLISRLIGRTVSINMDYARKIGEGANERTLHFATVKLPNNKTGGDPLNVSEMLLMRGFASCIRHRSEEERAADYDELIAAEKKGVESKKGMHNKNREAPVHRTNDFSINAHKAKTFLPFLQRAGKCVAMVDYVAAGHKIRVSIPKEGAVIAFCLAGVRCPQRDEPYAAEALAYTRSRILQREVEIVVDSVDRTGIFLGTLFADNGRLNLGEELLRAGLGSLHPAFPVDRVHYGRALADIEAAAREVKAGLWKDWTPPIVEVDGPEDSSTGELVRVGVTECVAGGRFFVQKLDGSKIQEVTDKLAELYDGVDTSKPHDGVFEPKPGDAVAAKFTGDDKWARAIVTAKRVGDKPVSVFYCDFGNVEDIGFNRLRPLKDPTVTTVAIPPMANFCALSFLKIPRIDSDYGYAAASHVGKLISGQAFHARIDARDRFPTTKPWEIDAQPAFSLTLFPDANARAAESVALDLLRAGFARVHRRAAARRLDRDVFDAMVDAQESARRARVGQWEYGDVDSDDDAS</sequence>
<dbReference type="InterPro" id="IPR035437">
    <property type="entry name" value="SNase_OB-fold_sf"/>
</dbReference>
<dbReference type="InterPro" id="IPR016685">
    <property type="entry name" value="Silence_cplx_Nase-comp_TudorSN"/>
</dbReference>
<dbReference type="GO" id="GO:0031332">
    <property type="term" value="C:RNAi effector complex"/>
    <property type="evidence" value="ECO:0007669"/>
    <property type="project" value="InterPro"/>
</dbReference>
<dbReference type="Proteomes" id="UP000001568">
    <property type="component" value="Chromosome 14"/>
</dbReference>
<dbReference type="EMBL" id="CP000594">
    <property type="protein sequence ID" value="ABO99538.1"/>
    <property type="molecule type" value="Genomic_DNA"/>
</dbReference>
<name>A4S7B8_OSTLU</name>
<gene>
    <name evidence="7" type="ORF">OSTLU_43237</name>
    <name evidence="8" type="ORF">OSTLU_43350</name>
</gene>
<evidence type="ECO:0000256" key="4">
    <source>
        <dbReference type="PIRNR" id="PIRNR017179"/>
    </source>
</evidence>
<dbReference type="Gramene" id="ABO99538">
    <property type="protein sequence ID" value="ABO99538"/>
    <property type="gene ID" value="OSTLU_43237"/>
</dbReference>
<evidence type="ECO:0000256" key="1">
    <source>
        <dbReference type="ARBA" id="ARBA00004496"/>
    </source>
</evidence>
<organism evidence="7 9">
    <name type="scientific">Ostreococcus lucimarinus (strain CCE9901)</name>
    <dbReference type="NCBI Taxonomy" id="436017"/>
    <lineage>
        <taxon>Eukaryota</taxon>
        <taxon>Viridiplantae</taxon>
        <taxon>Chlorophyta</taxon>
        <taxon>Mamiellophyceae</taxon>
        <taxon>Mamiellales</taxon>
        <taxon>Bathycoccaceae</taxon>
        <taxon>Ostreococcus</taxon>
    </lineage>
</organism>
<dbReference type="PROSITE" id="PS50830">
    <property type="entry name" value="TNASE_3"/>
    <property type="match status" value="4"/>
</dbReference>
<dbReference type="PANTHER" id="PTHR12302:SF2">
    <property type="entry name" value="STAPHYLOCOCCAL NUCLEASE DOMAIN-CONTAINING PROTEIN 1"/>
    <property type="match status" value="1"/>
</dbReference>
<feature type="domain" description="TNase-like" evidence="6">
    <location>
        <begin position="4"/>
        <end position="147"/>
    </location>
</feature>
<feature type="domain" description="TNase-like" evidence="6">
    <location>
        <begin position="176"/>
        <end position="327"/>
    </location>
</feature>
<dbReference type="GO" id="GO:0005634">
    <property type="term" value="C:nucleus"/>
    <property type="evidence" value="ECO:0007669"/>
    <property type="project" value="TreeGrafter"/>
</dbReference>
<dbReference type="KEGG" id="olu:OSTLU_43237"/>
<keyword evidence="9" id="KW-1185">Reference proteome</keyword>
<keyword evidence="2 4" id="KW-0963">Cytoplasm</keyword>
<evidence type="ECO:0000313" key="8">
    <source>
        <dbReference type="EMBL" id="ABO99572.1"/>
    </source>
</evidence>
<dbReference type="AlphaFoldDB" id="A4S7B8"/>
<dbReference type="SUPFAM" id="SSF50199">
    <property type="entry name" value="Staphylococcal nuclease"/>
    <property type="match status" value="5"/>
</dbReference>
<dbReference type="PROSITE" id="PS50304">
    <property type="entry name" value="TUDOR"/>
    <property type="match status" value="1"/>
</dbReference>
<dbReference type="Pfam" id="PF00565">
    <property type="entry name" value="SNase"/>
    <property type="match status" value="4"/>
</dbReference>
<accession>A4S7B8</accession>
<dbReference type="PANTHER" id="PTHR12302">
    <property type="entry name" value="EBNA2 BINDING PROTEIN P100"/>
    <property type="match status" value="1"/>
</dbReference>
<proteinExistence type="predicted"/>
<dbReference type="FunFam" id="2.40.50.90:FF:000018">
    <property type="entry name" value="Ribonuclease"/>
    <property type="match status" value="1"/>
</dbReference>
<feature type="domain" description="Tudor" evidence="5">
    <location>
        <begin position="721"/>
        <end position="781"/>
    </location>
</feature>
<dbReference type="OrthoDB" id="10023235at2759"/>
<dbReference type="InterPro" id="IPR002999">
    <property type="entry name" value="Tudor"/>
</dbReference>
<dbReference type="KEGG" id="olu:OSTLU_43350"/>
<dbReference type="FunFam" id="2.30.30.140:FF:000018">
    <property type="entry name" value="Serine/threonine-protein kinase 31"/>
    <property type="match status" value="1"/>
</dbReference>